<dbReference type="Pfam" id="PF00385">
    <property type="entry name" value="Chromo"/>
    <property type="match status" value="1"/>
</dbReference>
<evidence type="ECO:0000259" key="2">
    <source>
        <dbReference type="PROSITE" id="PS50013"/>
    </source>
</evidence>
<proteinExistence type="predicted"/>
<sequence>MPVTRTRPSHSERVSPLENKQDVSRKVSRKSETNLEGPEIIVCGQRLQSSPVFDTFFRFAAERQAIDDRRRSGQSAPYVPWTEDTILQNTKFCNVFRVLDRLTQYIIREVIEKDSQIAIDILFRIVLFNTFTKIETYELLRRKFGPLTWAKYDHKAFLDTLERAYRRGDALYTGAFQKPAPHLGSTMAFHNHLELLYVIMNELPAVIRGANYLVEIYEFLAALPGMGPFAAYQLLLNLSYAKFMNFHESDFVVAGPGALSGLYKMFGNSYLEGQKKVSQFSTHVMRWMQETQQQHFARLNIEFSGLGPQKLPMQLCDIEHTLCEVDKYSRVAHPQILGLQKRTRLKAAGFSSTGPLPPLCLPKAWAHPSRKIPRIREEPPHIEQRYVISSIRKHEVTEGGRIKLLVHWLGYGEKDDTWEDAHKLRQDAPETVNEYVQAHGLYLDEGSPLSSLSSNAGE</sequence>
<feature type="region of interest" description="Disordered" evidence="1">
    <location>
        <begin position="1"/>
        <end position="31"/>
    </location>
</feature>
<feature type="compositionally biased region" description="Basic and acidic residues" evidence="1">
    <location>
        <begin position="9"/>
        <end position="31"/>
    </location>
</feature>
<gene>
    <name evidence="3" type="ORF">SISNIDRAFT_457899</name>
</gene>
<dbReference type="InterPro" id="IPR016197">
    <property type="entry name" value="Chromo-like_dom_sf"/>
</dbReference>
<reference evidence="3 4" key="1">
    <citation type="journal article" date="2016" name="Mol. Biol. Evol.">
        <title>Comparative Genomics of Early-Diverging Mushroom-Forming Fungi Provides Insights into the Origins of Lignocellulose Decay Capabilities.</title>
        <authorList>
            <person name="Nagy L.G."/>
            <person name="Riley R."/>
            <person name="Tritt A."/>
            <person name="Adam C."/>
            <person name="Daum C."/>
            <person name="Floudas D."/>
            <person name="Sun H."/>
            <person name="Yadav J.S."/>
            <person name="Pangilinan J."/>
            <person name="Larsson K.H."/>
            <person name="Matsuura K."/>
            <person name="Barry K."/>
            <person name="Labutti K."/>
            <person name="Kuo R."/>
            <person name="Ohm R.A."/>
            <person name="Bhattacharya S.S."/>
            <person name="Shirouzu T."/>
            <person name="Yoshinaga Y."/>
            <person name="Martin F.M."/>
            <person name="Grigoriev I.V."/>
            <person name="Hibbett D.S."/>
        </authorList>
    </citation>
    <scope>NUCLEOTIDE SEQUENCE [LARGE SCALE GENOMIC DNA]</scope>
    <source>
        <strain evidence="3 4">HHB9708</strain>
    </source>
</reference>
<dbReference type="InterPro" id="IPR000953">
    <property type="entry name" value="Chromo/chromo_shadow_dom"/>
</dbReference>
<name>A0A164R9D2_9AGAM</name>
<evidence type="ECO:0000313" key="3">
    <source>
        <dbReference type="EMBL" id="KZS90360.1"/>
    </source>
</evidence>
<feature type="domain" description="Chromo" evidence="2">
    <location>
        <begin position="386"/>
        <end position="435"/>
    </location>
</feature>
<protein>
    <recommendedName>
        <fullName evidence="2">Chromo domain-containing protein</fullName>
    </recommendedName>
</protein>
<dbReference type="AlphaFoldDB" id="A0A164R9D2"/>
<evidence type="ECO:0000313" key="4">
    <source>
        <dbReference type="Proteomes" id="UP000076722"/>
    </source>
</evidence>
<dbReference type="Gene3D" id="2.40.50.40">
    <property type="match status" value="1"/>
</dbReference>
<dbReference type="SUPFAM" id="SSF54160">
    <property type="entry name" value="Chromo domain-like"/>
    <property type="match status" value="1"/>
</dbReference>
<accession>A0A164R9D2</accession>
<dbReference type="InterPro" id="IPR040684">
    <property type="entry name" value="HMUDK_hel"/>
</dbReference>
<keyword evidence="4" id="KW-1185">Reference proteome</keyword>
<evidence type="ECO:0000256" key="1">
    <source>
        <dbReference type="SAM" id="MobiDB-lite"/>
    </source>
</evidence>
<dbReference type="STRING" id="1314777.A0A164R9D2"/>
<dbReference type="EMBL" id="KV419422">
    <property type="protein sequence ID" value="KZS90360.1"/>
    <property type="molecule type" value="Genomic_DNA"/>
</dbReference>
<dbReference type="Proteomes" id="UP000076722">
    <property type="component" value="Unassembled WGS sequence"/>
</dbReference>
<dbReference type="OrthoDB" id="433924at2759"/>
<dbReference type="InterPro" id="IPR023780">
    <property type="entry name" value="Chromo_domain"/>
</dbReference>
<dbReference type="SMART" id="SM00298">
    <property type="entry name" value="CHROMO"/>
    <property type="match status" value="1"/>
</dbReference>
<dbReference type="GO" id="GO:0006338">
    <property type="term" value="P:chromatin remodeling"/>
    <property type="evidence" value="ECO:0007669"/>
    <property type="project" value="UniProtKB-ARBA"/>
</dbReference>
<dbReference type="PROSITE" id="PS50013">
    <property type="entry name" value="CHROMO_2"/>
    <property type="match status" value="1"/>
</dbReference>
<dbReference type="Pfam" id="PF18723">
    <property type="entry name" value="HMUDK_hel"/>
    <property type="match status" value="1"/>
</dbReference>
<dbReference type="CDD" id="cd00024">
    <property type="entry name" value="CD_CSD"/>
    <property type="match status" value="1"/>
</dbReference>
<organism evidence="3 4">
    <name type="scientific">Sistotremastrum niveocremeum HHB9708</name>
    <dbReference type="NCBI Taxonomy" id="1314777"/>
    <lineage>
        <taxon>Eukaryota</taxon>
        <taxon>Fungi</taxon>
        <taxon>Dikarya</taxon>
        <taxon>Basidiomycota</taxon>
        <taxon>Agaricomycotina</taxon>
        <taxon>Agaricomycetes</taxon>
        <taxon>Sistotremastrales</taxon>
        <taxon>Sistotremastraceae</taxon>
        <taxon>Sertulicium</taxon>
        <taxon>Sertulicium niveocremeum</taxon>
    </lineage>
</organism>